<gene>
    <name evidence="1" type="ORF">CCMSSC00406_0002681</name>
</gene>
<evidence type="ECO:0000313" key="1">
    <source>
        <dbReference type="EMBL" id="KAG9222346.1"/>
    </source>
</evidence>
<reference evidence="1 2" key="1">
    <citation type="journal article" date="2021" name="Appl. Environ. Microbiol.">
        <title>Genetic linkage and physical mapping for an oyster mushroom Pleurotus cornucopiae and QTL analysis for the trait cap color.</title>
        <authorList>
            <person name="Zhang Y."/>
            <person name="Gao W."/>
            <person name="Sonnenberg A."/>
            <person name="Chen Q."/>
            <person name="Zhang J."/>
            <person name="Huang C."/>
        </authorList>
    </citation>
    <scope>NUCLEOTIDE SEQUENCE [LARGE SCALE GENOMIC DNA]</scope>
    <source>
        <strain evidence="1">CCMSSC00406</strain>
    </source>
</reference>
<name>A0ACB7IXI0_PLECO</name>
<sequence>MNGANLKLELKYLEEEDGPLDRRVDGKTGAIMVHPARYPAVRLTLDPVQCLHRRPNQTMHWYRTHGPLSACPYLLLAMSALTTEDPAQDTAPPSIDTQLQQLHHNADGIQQMQVTTPATPNDSGRKPKAPSVRRACVACHTGKTRCSEVLPCQHSPCLHVGITHLMISSMEIEAPPVQATFAATPQQIFPVQHAAANMSQQHYYDYNGAFTGASSSTFRPAKRQRNLTEEEAAAITRNFSRGDFYVGTSAPVRIDPRLPVRLTLSEGDHVHFMVGEPLV</sequence>
<keyword evidence="2" id="KW-1185">Reference proteome</keyword>
<proteinExistence type="predicted"/>
<dbReference type="Proteomes" id="UP000824881">
    <property type="component" value="Unassembled WGS sequence"/>
</dbReference>
<comment type="caution">
    <text evidence="1">The sequence shown here is derived from an EMBL/GenBank/DDBJ whole genome shotgun (WGS) entry which is preliminary data.</text>
</comment>
<accession>A0ACB7IXI0</accession>
<protein>
    <submittedName>
        <fullName evidence="1">Uncharacterized protein</fullName>
    </submittedName>
</protein>
<evidence type="ECO:0000313" key="2">
    <source>
        <dbReference type="Proteomes" id="UP000824881"/>
    </source>
</evidence>
<organism evidence="1 2">
    <name type="scientific">Pleurotus cornucopiae</name>
    <name type="common">Cornucopia mushroom</name>
    <dbReference type="NCBI Taxonomy" id="5321"/>
    <lineage>
        <taxon>Eukaryota</taxon>
        <taxon>Fungi</taxon>
        <taxon>Dikarya</taxon>
        <taxon>Basidiomycota</taxon>
        <taxon>Agaricomycotina</taxon>
        <taxon>Agaricomycetes</taxon>
        <taxon>Agaricomycetidae</taxon>
        <taxon>Agaricales</taxon>
        <taxon>Pleurotineae</taxon>
        <taxon>Pleurotaceae</taxon>
        <taxon>Pleurotus</taxon>
    </lineage>
</organism>
<dbReference type="EMBL" id="WQMT02000005">
    <property type="protein sequence ID" value="KAG9222346.1"/>
    <property type="molecule type" value="Genomic_DNA"/>
</dbReference>